<dbReference type="AlphaFoldDB" id="A0A5P6AAF6"/>
<sequence>MRRDKTVYLRMFYVPDPVMPGRRLTDIVINDRLREKTEIDFVSNGNNKVIPCLSYRQLKASGIRVSHYSGWETREGEAAGSSDAETSVPSRCEDLALRIPAAFVQYDHTHRC</sequence>
<dbReference type="SUPFAM" id="SSF141729">
    <property type="entry name" value="FimD N-terminal domain-like"/>
    <property type="match status" value="1"/>
</dbReference>
<feature type="domain" description="PapC N-terminal" evidence="1">
    <location>
        <begin position="6"/>
        <end position="107"/>
    </location>
</feature>
<evidence type="ECO:0000313" key="2">
    <source>
        <dbReference type="EMBL" id="QFG76785.1"/>
    </source>
</evidence>
<reference evidence="2" key="1">
    <citation type="submission" date="2018-05" db="EMBL/GenBank/DDBJ databases">
        <title>Bacterial isolates from healthy term breastfed infants carrying antibiotic resistance genes.</title>
        <authorList>
            <person name="Casaburi G."/>
        </authorList>
    </citation>
    <scope>NUCLEOTIDE SEQUENCE [LARGE SCALE GENOMIC DNA]</scope>
    <source>
        <strain evidence="2">7084_4</strain>
    </source>
</reference>
<dbReference type="Pfam" id="PF13954">
    <property type="entry name" value="PapC_N"/>
    <property type="match status" value="1"/>
</dbReference>
<protein>
    <recommendedName>
        <fullName evidence="1">PapC N-terminal domain-containing protein</fullName>
    </recommendedName>
</protein>
<accession>A0A5P6AAF6</accession>
<gene>
    <name evidence="2" type="ORF">DMB90_13175</name>
</gene>
<name>A0A5P6AAF6_RAOPL</name>
<evidence type="ECO:0000259" key="1">
    <source>
        <dbReference type="Pfam" id="PF13954"/>
    </source>
</evidence>
<dbReference type="Gene3D" id="3.10.20.410">
    <property type="match status" value="1"/>
</dbReference>
<dbReference type="InterPro" id="IPR025885">
    <property type="entry name" value="PapC_N"/>
</dbReference>
<dbReference type="EMBL" id="CP029752">
    <property type="protein sequence ID" value="QFG76785.1"/>
    <property type="molecule type" value="Genomic_DNA"/>
</dbReference>
<dbReference type="InterPro" id="IPR037224">
    <property type="entry name" value="PapC_N_sf"/>
</dbReference>
<proteinExistence type="predicted"/>
<organism evidence="2">
    <name type="scientific">Raoultella planticola</name>
    <name type="common">Klebsiella planticola</name>
    <dbReference type="NCBI Taxonomy" id="575"/>
    <lineage>
        <taxon>Bacteria</taxon>
        <taxon>Pseudomonadati</taxon>
        <taxon>Pseudomonadota</taxon>
        <taxon>Gammaproteobacteria</taxon>
        <taxon>Enterobacterales</taxon>
        <taxon>Enterobacteriaceae</taxon>
        <taxon>Klebsiella/Raoultella group</taxon>
        <taxon>Raoultella</taxon>
    </lineage>
</organism>